<evidence type="ECO:0000313" key="6">
    <source>
        <dbReference type="EMBL" id="KAJ8601842.1"/>
    </source>
</evidence>
<dbReference type="GO" id="GO:0015031">
    <property type="term" value="P:protein transport"/>
    <property type="evidence" value="ECO:0007669"/>
    <property type="project" value="UniProtKB-KW"/>
</dbReference>
<evidence type="ECO:0000256" key="4">
    <source>
        <dbReference type="ARBA" id="ARBA00023136"/>
    </source>
</evidence>
<dbReference type="InterPro" id="IPR050840">
    <property type="entry name" value="Adaptor_Complx_Large_Subunit"/>
</dbReference>
<name>A0AAD7XHM9_9STRA</name>
<protein>
    <recommendedName>
        <fullName evidence="8">Clathrin/coatomer adaptor adaptin-like N-terminal domain-containing protein</fullName>
    </recommendedName>
</protein>
<comment type="subcellular location">
    <subcellularLocation>
        <location evidence="1">Endomembrane system</location>
    </subcellularLocation>
</comment>
<dbReference type="GO" id="GO:0005737">
    <property type="term" value="C:cytoplasm"/>
    <property type="evidence" value="ECO:0007669"/>
    <property type="project" value="UniProtKB-ARBA"/>
</dbReference>
<dbReference type="InterPro" id="IPR016024">
    <property type="entry name" value="ARM-type_fold"/>
</dbReference>
<evidence type="ECO:0000256" key="1">
    <source>
        <dbReference type="ARBA" id="ARBA00004308"/>
    </source>
</evidence>
<comment type="caution">
    <text evidence="6">The sequence shown here is derived from an EMBL/GenBank/DDBJ whole genome shotgun (WGS) entry which is preliminary data.</text>
</comment>
<evidence type="ECO:0000256" key="3">
    <source>
        <dbReference type="ARBA" id="ARBA00022927"/>
    </source>
</evidence>
<dbReference type="EMBL" id="JAQMWT010000398">
    <property type="protein sequence ID" value="KAJ8601842.1"/>
    <property type="molecule type" value="Genomic_DNA"/>
</dbReference>
<dbReference type="PANTHER" id="PTHR22780">
    <property type="entry name" value="ADAPTIN, ALPHA/GAMMA/EPSILON"/>
    <property type="match status" value="1"/>
</dbReference>
<dbReference type="Proteomes" id="UP001230188">
    <property type="component" value="Unassembled WGS sequence"/>
</dbReference>
<dbReference type="InterPro" id="IPR011989">
    <property type="entry name" value="ARM-like"/>
</dbReference>
<gene>
    <name evidence="6" type="ORF">CTAYLR_002639</name>
</gene>
<keyword evidence="4" id="KW-0472">Membrane</keyword>
<evidence type="ECO:0000313" key="7">
    <source>
        <dbReference type="Proteomes" id="UP001230188"/>
    </source>
</evidence>
<evidence type="ECO:0000256" key="2">
    <source>
        <dbReference type="ARBA" id="ARBA00022448"/>
    </source>
</evidence>
<feature type="region of interest" description="Disordered" evidence="5">
    <location>
        <begin position="704"/>
        <end position="740"/>
    </location>
</feature>
<evidence type="ECO:0000256" key="5">
    <source>
        <dbReference type="SAM" id="MobiDB-lite"/>
    </source>
</evidence>
<dbReference type="SUPFAM" id="SSF48371">
    <property type="entry name" value="ARM repeat"/>
    <property type="match status" value="1"/>
</dbReference>
<keyword evidence="3" id="KW-0653">Protein transport</keyword>
<organism evidence="6 7">
    <name type="scientific">Chrysophaeum taylorii</name>
    <dbReference type="NCBI Taxonomy" id="2483200"/>
    <lineage>
        <taxon>Eukaryota</taxon>
        <taxon>Sar</taxon>
        <taxon>Stramenopiles</taxon>
        <taxon>Ochrophyta</taxon>
        <taxon>Pelagophyceae</taxon>
        <taxon>Pelagomonadales</taxon>
        <taxon>Pelagomonadaceae</taxon>
        <taxon>Chrysophaeum</taxon>
    </lineage>
</organism>
<sequence length="759" mass="81389">MGPPALARGLKHFIEEIKLCKSPEEETRRVLEELQKIRNKFSAARSASKKEVLSSYDLAKYVMKLAYIRVLGYAVDVGREEVILLMASEKIKEKAGGYVAATLLIGESEKAATTVMADLGKRGDGSYEARSLALAYVANGALDLETRFKQYKVRVVAEAAAVVSDARAPRHARLKATACVSRFGGESPPEKVVARLSRDLERACEATDNTDEAYGLAMVAARALAKTTAKKWESSAARLAVALEEASERAPGGKKKAPAASYHGIHAPWLRLALVEALARASPRDQASALVDRARLATPVVLPVDDVTARRDANADNAQRALRLAWLEFGARPDSIFAPDVRAAARRAIEDATRADSGDPNVRVAALRALARIGGGGHFDDRVRAIVEYNLAHADDTCRRAALRLAVASCEDATARDVARLLLGAVSAARRPFKRSLARGLLLVLDHHAGGPISWVVDIVSTLAVEYDKNDDDDAEDDEELWRRAASALRKRGALGRAAVAACRILDSPLVAGSPLSLAAIALADYLGDARAPEPDMPSPDWVLDRLDRRARAATSTKLRLLLLAAIDKLAYLVPECRPRAIALFAQHASCQDKKVSTAAKGYQTSLAAGAVPPQPNLLTLETGEALFPPPPTTWMPQPSDGDLIDLLTEPLVVAPAATPSDDVDPRPALAAVDDVNARPTFDDVNARPSLNIFDVFDPMPIDPPRVDPPLPRPSLPQPPVPPYAPSFAGAPRQSGGLSRRQIFDAFDEITAANAASVV</sequence>
<dbReference type="AlphaFoldDB" id="A0AAD7XHM9"/>
<accession>A0AAD7XHM9</accession>
<proteinExistence type="predicted"/>
<keyword evidence="7" id="KW-1185">Reference proteome</keyword>
<dbReference type="GO" id="GO:0012505">
    <property type="term" value="C:endomembrane system"/>
    <property type="evidence" value="ECO:0007669"/>
    <property type="project" value="UniProtKB-SubCell"/>
</dbReference>
<evidence type="ECO:0008006" key="8">
    <source>
        <dbReference type="Google" id="ProtNLM"/>
    </source>
</evidence>
<dbReference type="Gene3D" id="1.25.10.10">
    <property type="entry name" value="Leucine-rich Repeat Variant"/>
    <property type="match status" value="1"/>
</dbReference>
<keyword evidence="2" id="KW-0813">Transport</keyword>
<feature type="compositionally biased region" description="Pro residues" evidence="5">
    <location>
        <begin position="704"/>
        <end position="725"/>
    </location>
</feature>
<reference evidence="6" key="1">
    <citation type="submission" date="2023-01" db="EMBL/GenBank/DDBJ databases">
        <title>Metagenome sequencing of chrysophaentin producing Chrysophaeum taylorii.</title>
        <authorList>
            <person name="Davison J."/>
            <person name="Bewley C."/>
        </authorList>
    </citation>
    <scope>NUCLEOTIDE SEQUENCE</scope>
    <source>
        <strain evidence="6">NIES-1699</strain>
    </source>
</reference>